<reference evidence="3" key="1">
    <citation type="journal article" date="2019" name="Int. J. Syst. Evol. Microbiol.">
        <title>The Global Catalogue of Microorganisms (GCM) 10K type strain sequencing project: providing services to taxonomists for standard genome sequencing and annotation.</title>
        <authorList>
            <consortium name="The Broad Institute Genomics Platform"/>
            <consortium name="The Broad Institute Genome Sequencing Center for Infectious Disease"/>
            <person name="Wu L."/>
            <person name="Ma J."/>
        </authorList>
    </citation>
    <scope>NUCLEOTIDE SEQUENCE [LARGE SCALE GENOMIC DNA]</scope>
    <source>
        <strain evidence="3">CGMCC 1.15439</strain>
    </source>
</reference>
<comment type="caution">
    <text evidence="2">The sequence shown here is derived from an EMBL/GenBank/DDBJ whole genome shotgun (WGS) entry which is preliminary data.</text>
</comment>
<protein>
    <recommendedName>
        <fullName evidence="4">DUF4369 domain-containing protein</fullName>
    </recommendedName>
</protein>
<proteinExistence type="predicted"/>
<evidence type="ECO:0000256" key="1">
    <source>
        <dbReference type="SAM" id="Coils"/>
    </source>
</evidence>
<keyword evidence="1" id="KW-0175">Coiled coil</keyword>
<organism evidence="2 3">
    <name type="scientific">Dyella nitratireducens</name>
    <dbReference type="NCBI Taxonomy" id="1849580"/>
    <lineage>
        <taxon>Bacteria</taxon>
        <taxon>Pseudomonadati</taxon>
        <taxon>Pseudomonadota</taxon>
        <taxon>Gammaproteobacteria</taxon>
        <taxon>Lysobacterales</taxon>
        <taxon>Rhodanobacteraceae</taxon>
        <taxon>Dyella</taxon>
    </lineage>
</organism>
<evidence type="ECO:0000313" key="2">
    <source>
        <dbReference type="EMBL" id="GGA21923.1"/>
    </source>
</evidence>
<dbReference type="EMBL" id="BMJA01000001">
    <property type="protein sequence ID" value="GGA21923.1"/>
    <property type="molecule type" value="Genomic_DNA"/>
</dbReference>
<dbReference type="Proteomes" id="UP000620046">
    <property type="component" value="Unassembled WGS sequence"/>
</dbReference>
<accession>A0ABQ1FN39</accession>
<dbReference type="RefSeq" id="WP_188792924.1">
    <property type="nucleotide sequence ID" value="NZ_BMJA01000001.1"/>
</dbReference>
<evidence type="ECO:0000313" key="3">
    <source>
        <dbReference type="Proteomes" id="UP000620046"/>
    </source>
</evidence>
<gene>
    <name evidence="2" type="ORF">GCM10010981_07590</name>
</gene>
<name>A0ABQ1FN39_9GAMM</name>
<feature type="coiled-coil region" evidence="1">
    <location>
        <begin position="139"/>
        <end position="187"/>
    </location>
</feature>
<keyword evidence="3" id="KW-1185">Reference proteome</keyword>
<sequence length="324" mass="35121">MAVIRRGGCEVVLALMVAGCSPHTVSGAYVAQGPQFVELLQITQSPDGQLLGTLNHFDIKPDGSSERFTLNISGNTDGHALTLIGKANEAFAVPTNMSGTAEHGVITVTQPNGIERFALSSPEAYQTAIQRLGEEGNAIQQANAQQQQLDQEKQQEIAAENAKQAAINNANQRVQDLANALNKYASMVQEHHDLSPFHNGHDKVMTAARHDLNIQKNYPKGSVQASQVAVRISQLSVQLTQFDIPWGQYLDRGHTHIGQFDAAISASPCHAGQEQLSACVQELDAEKNYQAAKSIVLREMDDVGSTIKQDTDEMNQIDHEASAY</sequence>
<evidence type="ECO:0008006" key="4">
    <source>
        <dbReference type="Google" id="ProtNLM"/>
    </source>
</evidence>